<comment type="caution">
    <text evidence="1">The sequence shown here is derived from an EMBL/GenBank/DDBJ whole genome shotgun (WGS) entry which is preliminary data.</text>
</comment>
<evidence type="ECO:0000313" key="1">
    <source>
        <dbReference type="EMBL" id="EMI25801.1"/>
    </source>
</evidence>
<protein>
    <submittedName>
        <fullName evidence="1">Uncharacterized protein</fullName>
    </submittedName>
</protein>
<accession>M5S2X9</accession>
<name>M5S2X9_9BACT</name>
<dbReference type="RefSeq" id="WP_008668327.1">
    <property type="nucleotide sequence ID" value="NZ_ANOF01000114.1"/>
</dbReference>
<proteinExistence type="predicted"/>
<sequence length="197" mass="22385">MKLRTKSIYHPKPFEPNQYIRPHVVDVVCLTDEGDSEEVIAGRVAVDYLDISRAETAGQSIVHVCDADSQNWEMVYSATIEPAIDFAGIRKDFEFDDPVQGLIFIHQVVLHPSLRDWQQMILDSICDMFPNETATVMIRGITELPDRELAELGFRIVAGHDVLFRPNMLKYDYTTADDPRDPFTDLTVPPDAEAYVL</sequence>
<feature type="non-terminal residue" evidence="1">
    <location>
        <position position="197"/>
    </location>
</feature>
<dbReference type="EMBL" id="ANOF01000114">
    <property type="protein sequence ID" value="EMI25801.1"/>
    <property type="molecule type" value="Genomic_DNA"/>
</dbReference>
<dbReference type="OrthoDB" id="278674at2"/>
<organism evidence="1 2">
    <name type="scientific">Rhodopirellula europaea SH398</name>
    <dbReference type="NCBI Taxonomy" id="1263868"/>
    <lineage>
        <taxon>Bacteria</taxon>
        <taxon>Pseudomonadati</taxon>
        <taxon>Planctomycetota</taxon>
        <taxon>Planctomycetia</taxon>
        <taxon>Pirellulales</taxon>
        <taxon>Pirellulaceae</taxon>
        <taxon>Rhodopirellula</taxon>
    </lineage>
</organism>
<reference evidence="1 2" key="1">
    <citation type="journal article" date="2013" name="Mar. Genomics">
        <title>Expression of sulfatases in Rhodopirellula baltica and the diversity of sulfatases in the genus Rhodopirellula.</title>
        <authorList>
            <person name="Wegner C.E."/>
            <person name="Richter-Heitmann T."/>
            <person name="Klindworth A."/>
            <person name="Klockow C."/>
            <person name="Richter M."/>
            <person name="Achstetter T."/>
            <person name="Glockner F.O."/>
            <person name="Harder J."/>
        </authorList>
    </citation>
    <scope>NUCLEOTIDE SEQUENCE [LARGE SCALE GENOMIC DNA]</scope>
    <source>
        <strain evidence="1 2">SH398</strain>
    </source>
</reference>
<gene>
    <name evidence="1" type="ORF">RESH_03622</name>
</gene>
<dbReference type="AlphaFoldDB" id="M5S2X9"/>
<evidence type="ECO:0000313" key="2">
    <source>
        <dbReference type="Proteomes" id="UP000011996"/>
    </source>
</evidence>
<dbReference type="Proteomes" id="UP000011996">
    <property type="component" value="Unassembled WGS sequence"/>
</dbReference>